<dbReference type="SUPFAM" id="SSF103473">
    <property type="entry name" value="MFS general substrate transporter"/>
    <property type="match status" value="1"/>
</dbReference>
<evidence type="ECO:0000313" key="8">
    <source>
        <dbReference type="Proteomes" id="UP000829291"/>
    </source>
</evidence>
<dbReference type="GO" id="GO:0022857">
    <property type="term" value="F:transmembrane transporter activity"/>
    <property type="evidence" value="ECO:0007669"/>
    <property type="project" value="InterPro"/>
</dbReference>
<dbReference type="PROSITE" id="PS50850">
    <property type="entry name" value="MFS"/>
    <property type="match status" value="1"/>
</dbReference>
<evidence type="ECO:0000256" key="2">
    <source>
        <dbReference type="ARBA" id="ARBA00022692"/>
    </source>
</evidence>
<feature type="transmembrane region" description="Helical" evidence="6">
    <location>
        <begin position="262"/>
        <end position="281"/>
    </location>
</feature>
<dbReference type="RefSeq" id="XP_046595006.1">
    <property type="nucleotide sequence ID" value="XM_046739050.1"/>
</dbReference>
<evidence type="ECO:0000256" key="6">
    <source>
        <dbReference type="SAM" id="Phobius"/>
    </source>
</evidence>
<keyword evidence="8" id="KW-1185">Reference proteome</keyword>
<dbReference type="PANTHER" id="PTHR24064">
    <property type="entry name" value="SOLUTE CARRIER FAMILY 22 MEMBER"/>
    <property type="match status" value="1"/>
</dbReference>
<feature type="transmembrane region" description="Helical" evidence="6">
    <location>
        <begin position="201"/>
        <end position="222"/>
    </location>
</feature>
<evidence type="ECO:0000259" key="7">
    <source>
        <dbReference type="PROSITE" id="PS50850"/>
    </source>
</evidence>
<feature type="transmembrane region" description="Helical" evidence="6">
    <location>
        <begin position="234"/>
        <end position="256"/>
    </location>
</feature>
<evidence type="ECO:0000256" key="5">
    <source>
        <dbReference type="SAM" id="MobiDB-lite"/>
    </source>
</evidence>
<dbReference type="RefSeq" id="XP_015509574.2">
    <property type="nucleotide sequence ID" value="XM_015654088.2"/>
</dbReference>
<evidence type="ECO:0000313" key="9">
    <source>
        <dbReference type="RefSeq" id="XP_015509574.2"/>
    </source>
</evidence>
<dbReference type="Pfam" id="PF00083">
    <property type="entry name" value="Sugar_tr"/>
    <property type="match status" value="1"/>
</dbReference>
<feature type="transmembrane region" description="Helical" evidence="6">
    <location>
        <begin position="28"/>
        <end position="48"/>
    </location>
</feature>
<gene>
    <name evidence="9 10" type="primary">LOC107216802</name>
</gene>
<accession>A0A6J0B3B1</accession>
<name>A0A6J0B3B1_NEOLC</name>
<feature type="transmembrane region" description="Helical" evidence="6">
    <location>
        <begin position="384"/>
        <end position="405"/>
    </location>
</feature>
<dbReference type="Proteomes" id="UP000829291">
    <property type="component" value="Chromosome 4"/>
</dbReference>
<keyword evidence="3 6" id="KW-1133">Transmembrane helix</keyword>
<protein>
    <submittedName>
        <fullName evidence="9 10">Solute carrier family 22 member 5</fullName>
    </submittedName>
</protein>
<dbReference type="AlphaFoldDB" id="A0A6J0B3B1"/>
<dbReference type="InterPro" id="IPR036259">
    <property type="entry name" value="MFS_trans_sf"/>
</dbReference>
<feature type="transmembrane region" description="Helical" evidence="6">
    <location>
        <begin position="412"/>
        <end position="431"/>
    </location>
</feature>
<reference evidence="9 10" key="1">
    <citation type="submission" date="2025-05" db="UniProtKB">
        <authorList>
            <consortium name="RefSeq"/>
        </authorList>
    </citation>
    <scope>IDENTIFICATION</scope>
    <source>
        <tissue evidence="9 10">Thorax and Abdomen</tissue>
    </source>
</reference>
<evidence type="ECO:0000256" key="4">
    <source>
        <dbReference type="ARBA" id="ARBA00023136"/>
    </source>
</evidence>
<dbReference type="InterPro" id="IPR020846">
    <property type="entry name" value="MFS_dom"/>
</dbReference>
<dbReference type="CDD" id="cd17317">
    <property type="entry name" value="MFS_SLC22"/>
    <property type="match status" value="1"/>
</dbReference>
<feature type="transmembrane region" description="Helical" evidence="6">
    <location>
        <begin position="500"/>
        <end position="520"/>
    </location>
</feature>
<keyword evidence="2 6" id="KW-0812">Transmembrane</keyword>
<dbReference type="Gene3D" id="1.20.1250.20">
    <property type="entry name" value="MFS general substrate transporter like domains"/>
    <property type="match status" value="1"/>
</dbReference>
<dbReference type="GeneID" id="107216802"/>
<dbReference type="OrthoDB" id="2261376at2759"/>
<dbReference type="KEGG" id="nlo:107216802"/>
<feature type="transmembrane region" description="Helical" evidence="6">
    <location>
        <begin position="351"/>
        <end position="372"/>
    </location>
</feature>
<evidence type="ECO:0000313" key="10">
    <source>
        <dbReference type="RefSeq" id="XP_046595006.1"/>
    </source>
</evidence>
<organism evidence="8 9">
    <name type="scientific">Neodiprion lecontei</name>
    <name type="common">Redheaded pine sawfly</name>
    <dbReference type="NCBI Taxonomy" id="441921"/>
    <lineage>
        <taxon>Eukaryota</taxon>
        <taxon>Metazoa</taxon>
        <taxon>Ecdysozoa</taxon>
        <taxon>Arthropoda</taxon>
        <taxon>Hexapoda</taxon>
        <taxon>Insecta</taxon>
        <taxon>Pterygota</taxon>
        <taxon>Neoptera</taxon>
        <taxon>Endopterygota</taxon>
        <taxon>Hymenoptera</taxon>
        <taxon>Tenthredinoidea</taxon>
        <taxon>Diprionidae</taxon>
        <taxon>Diprioninae</taxon>
        <taxon>Neodiprion</taxon>
    </lineage>
</organism>
<keyword evidence="4 6" id="KW-0472">Membrane</keyword>
<comment type="subcellular location">
    <subcellularLocation>
        <location evidence="1">Membrane</location>
        <topology evidence="1">Multi-pass membrane protein</topology>
    </subcellularLocation>
</comment>
<sequence length="552" mass="62077">MKNSKYSLGSQNENEDETSDEFPEVDHIGLYTLGMYFILSTPLILSAARGLGYVFTTAPVSYRCLAKECENPGDTTLHPLWLPNAVPYTDGKPATCSRFTVQNVTDSCLTTVFTNDTEPCDAWVYDPEEITILNEWDLTCDNNLWKLTLPGTINNFGQFLGLTLCGHLSDKYGRRNLLVVATLMSSIFGLIRSFSFNYWMFITFEFLDAFSGSAVYSAAFVLGMELVGPKKRALASILTCTMYIVFVVFLGLFAMWFRSWRVLLRIFYTAGLFALFLPFIVPDSVRWLLSKKRIEEAEAVLRKIAAGNKIEISEKSILLIRNWKNKNHDKVDTTNPPDVSAVRQVIGNRTVLIRLIICTYCWVANVFVYYGLSLGSIYVPGDKYINFILVSLVEIPALFVAWILADYLGRKPTLSLTFFLSGIFCIITIFIPADWGYLPLIVFLCGKFCITTAYHLIYMYTTEMFPTSLRHSLLGLCSMVGRIGSMSAPQTPLLAHYMKSLPFILYGVMGISASFLSLSFPEILGIKLPDTVCEAAKIGEARKKERSDSRVI</sequence>
<feature type="transmembrane region" description="Helical" evidence="6">
    <location>
        <begin position="437"/>
        <end position="457"/>
    </location>
</feature>
<evidence type="ECO:0000256" key="3">
    <source>
        <dbReference type="ARBA" id="ARBA00022989"/>
    </source>
</evidence>
<evidence type="ECO:0000256" key="1">
    <source>
        <dbReference type="ARBA" id="ARBA00004141"/>
    </source>
</evidence>
<dbReference type="GO" id="GO:0016020">
    <property type="term" value="C:membrane"/>
    <property type="evidence" value="ECO:0007669"/>
    <property type="project" value="UniProtKB-SubCell"/>
</dbReference>
<feature type="compositionally biased region" description="Polar residues" evidence="5">
    <location>
        <begin position="1"/>
        <end position="12"/>
    </location>
</feature>
<feature type="region of interest" description="Disordered" evidence="5">
    <location>
        <begin position="1"/>
        <end position="21"/>
    </location>
</feature>
<feature type="transmembrane region" description="Helical" evidence="6">
    <location>
        <begin position="177"/>
        <end position="195"/>
    </location>
</feature>
<proteinExistence type="predicted"/>
<dbReference type="InterPro" id="IPR005828">
    <property type="entry name" value="MFS_sugar_transport-like"/>
</dbReference>
<feature type="domain" description="Major facilitator superfamily (MFS) profile" evidence="7">
    <location>
        <begin position="107"/>
        <end position="525"/>
    </location>
</feature>